<dbReference type="SUPFAM" id="SSF49503">
    <property type="entry name" value="Cupredoxins"/>
    <property type="match status" value="1"/>
</dbReference>
<name>A0A0M6YFP6_9HYPH</name>
<feature type="compositionally biased region" description="Basic and acidic residues" evidence="3">
    <location>
        <begin position="56"/>
        <end position="70"/>
    </location>
</feature>
<dbReference type="PANTHER" id="PTHR38439">
    <property type="entry name" value="AURACYANIN-B"/>
    <property type="match status" value="1"/>
</dbReference>
<feature type="region of interest" description="Disordered" evidence="3">
    <location>
        <begin position="50"/>
        <end position="78"/>
    </location>
</feature>
<keyword evidence="2" id="KW-0186">Copper</keyword>
<dbReference type="GO" id="GO:0005507">
    <property type="term" value="F:copper ion binding"/>
    <property type="evidence" value="ECO:0007669"/>
    <property type="project" value="InterPro"/>
</dbReference>
<keyword evidence="6" id="KW-1185">Reference proteome</keyword>
<dbReference type="GO" id="GO:0009055">
    <property type="term" value="F:electron transfer activity"/>
    <property type="evidence" value="ECO:0007669"/>
    <property type="project" value="InterPro"/>
</dbReference>
<dbReference type="EMBL" id="CXST01000011">
    <property type="protein sequence ID" value="CTQ47650.1"/>
    <property type="molecule type" value="Genomic_DNA"/>
</dbReference>
<keyword evidence="1" id="KW-0479">Metal-binding</keyword>
<evidence type="ECO:0000313" key="5">
    <source>
        <dbReference type="EMBL" id="CTQ47650.1"/>
    </source>
</evidence>
<evidence type="ECO:0000259" key="4">
    <source>
        <dbReference type="Pfam" id="PF00127"/>
    </source>
</evidence>
<evidence type="ECO:0000256" key="1">
    <source>
        <dbReference type="ARBA" id="ARBA00022723"/>
    </source>
</evidence>
<reference evidence="6" key="1">
    <citation type="submission" date="2015-07" db="EMBL/GenBank/DDBJ databases">
        <authorList>
            <person name="Rodrigo-Torres Lidia"/>
            <person name="Arahal R.David."/>
        </authorList>
    </citation>
    <scope>NUCLEOTIDE SEQUENCE [LARGE SCALE GENOMIC DNA]</scope>
    <source>
        <strain evidence="6">CECT 4801</strain>
    </source>
</reference>
<dbReference type="PANTHER" id="PTHR38439:SF3">
    <property type="entry name" value="COPPER-RESISTANT CUPROPROTEIN COPI"/>
    <property type="match status" value="1"/>
</dbReference>
<dbReference type="Pfam" id="PF00127">
    <property type="entry name" value="Copper-bind"/>
    <property type="match status" value="1"/>
</dbReference>
<dbReference type="InterPro" id="IPR050845">
    <property type="entry name" value="Cu-binding_ET"/>
</dbReference>
<dbReference type="InterPro" id="IPR033138">
    <property type="entry name" value="Cu_oxidase_CS"/>
</dbReference>
<dbReference type="InterPro" id="IPR000923">
    <property type="entry name" value="BlueCu_1"/>
</dbReference>
<dbReference type="Gene3D" id="2.60.40.420">
    <property type="entry name" value="Cupredoxins - blue copper proteins"/>
    <property type="match status" value="1"/>
</dbReference>
<proteinExistence type="predicted"/>
<feature type="domain" description="Blue (type 1) copper" evidence="4">
    <location>
        <begin position="87"/>
        <end position="196"/>
    </location>
</feature>
<dbReference type="AlphaFoldDB" id="A0A0M6YFP6"/>
<organism evidence="5 6">
    <name type="scientific">Roseibium aggregatum</name>
    <dbReference type="NCBI Taxonomy" id="187304"/>
    <lineage>
        <taxon>Bacteria</taxon>
        <taxon>Pseudomonadati</taxon>
        <taxon>Pseudomonadota</taxon>
        <taxon>Alphaproteobacteria</taxon>
        <taxon>Hyphomicrobiales</taxon>
        <taxon>Stappiaceae</taxon>
        <taxon>Roseibium</taxon>
    </lineage>
</organism>
<dbReference type="PROSITE" id="PS00079">
    <property type="entry name" value="MULTICOPPER_OXIDASE1"/>
    <property type="match status" value="1"/>
</dbReference>
<sequence length="203" mass="22661">MKTFSQLEVCQIWRRLEVSSETNLRKVDIVRKILMSTTVALALTSAAWAGGSHTGGHSDGHEGSHGHVEEMAVGQPGERKRVTRVVHVELKETDDGMTIEPGSLVVKKGETILFSIKNTGEIEHEFVLDTLEKNHEHKELMAKFPEMEHDDPNSVRLDSGEQAEIVWFFTNAGKFEFACLIPGHYESGMHGEITVKKNIRPSS</sequence>
<dbReference type="CDD" id="cd04211">
    <property type="entry name" value="Cupredoxin_like_2"/>
    <property type="match status" value="1"/>
</dbReference>
<evidence type="ECO:0000313" key="6">
    <source>
        <dbReference type="Proteomes" id="UP000048926"/>
    </source>
</evidence>
<dbReference type="Proteomes" id="UP000048926">
    <property type="component" value="Unassembled WGS sequence"/>
</dbReference>
<dbReference type="InterPro" id="IPR008972">
    <property type="entry name" value="Cupredoxin"/>
</dbReference>
<accession>A0A0M6YFP6</accession>
<protein>
    <submittedName>
        <fullName evidence="5">Rusticyanin</fullName>
    </submittedName>
</protein>
<gene>
    <name evidence="5" type="ORF">LAL4801_06112</name>
</gene>
<evidence type="ECO:0000256" key="2">
    <source>
        <dbReference type="ARBA" id="ARBA00023008"/>
    </source>
</evidence>
<evidence type="ECO:0000256" key="3">
    <source>
        <dbReference type="SAM" id="MobiDB-lite"/>
    </source>
</evidence>